<organism evidence="1 2">
    <name type="scientific">Ophiocordyceps sinensis</name>
    <dbReference type="NCBI Taxonomy" id="72228"/>
    <lineage>
        <taxon>Eukaryota</taxon>
        <taxon>Fungi</taxon>
        <taxon>Dikarya</taxon>
        <taxon>Ascomycota</taxon>
        <taxon>Pezizomycotina</taxon>
        <taxon>Sordariomycetes</taxon>
        <taxon>Hypocreomycetidae</taxon>
        <taxon>Hypocreales</taxon>
        <taxon>Ophiocordycipitaceae</taxon>
        <taxon>Ophiocordyceps</taxon>
    </lineage>
</organism>
<dbReference type="EMBL" id="JAAVMX010000007">
    <property type="protein sequence ID" value="KAF4506002.1"/>
    <property type="molecule type" value="Genomic_DNA"/>
</dbReference>
<name>A0A8H4PK37_9HYPO</name>
<reference evidence="1 2" key="1">
    <citation type="journal article" date="2020" name="Genome Biol. Evol.">
        <title>A new high-quality draft genome assembly of the Chinese cordyceps Ophiocordyceps sinensis.</title>
        <authorList>
            <person name="Shu R."/>
            <person name="Zhang J."/>
            <person name="Meng Q."/>
            <person name="Zhang H."/>
            <person name="Zhou G."/>
            <person name="Li M."/>
            <person name="Wu P."/>
            <person name="Zhao Y."/>
            <person name="Chen C."/>
            <person name="Qin Q."/>
        </authorList>
    </citation>
    <scope>NUCLEOTIDE SEQUENCE [LARGE SCALE GENOMIC DNA]</scope>
    <source>
        <strain evidence="1 2">IOZ07</strain>
    </source>
</reference>
<evidence type="ECO:0000313" key="1">
    <source>
        <dbReference type="EMBL" id="KAF4506002.1"/>
    </source>
</evidence>
<gene>
    <name evidence="1" type="ORF">G6O67_006131</name>
</gene>
<dbReference type="Proteomes" id="UP000557566">
    <property type="component" value="Unassembled WGS sequence"/>
</dbReference>
<dbReference type="AlphaFoldDB" id="A0A8H4PK37"/>
<dbReference type="OrthoDB" id="4870102at2759"/>
<sequence length="80" mass="9549">MHRDQQYFAIVHEYIPQGESYAAAVQSQIDFFWRMGFDFSSSPRPENWKSGMLVDYPDIVSPWGYGWYKTSYRRREDVGI</sequence>
<protein>
    <submittedName>
        <fullName evidence="1">Uncharacterized protein</fullName>
    </submittedName>
</protein>
<keyword evidence="2" id="KW-1185">Reference proteome</keyword>
<proteinExistence type="predicted"/>
<accession>A0A8H4PK37</accession>
<comment type="caution">
    <text evidence="1">The sequence shown here is derived from an EMBL/GenBank/DDBJ whole genome shotgun (WGS) entry which is preliminary data.</text>
</comment>
<evidence type="ECO:0000313" key="2">
    <source>
        <dbReference type="Proteomes" id="UP000557566"/>
    </source>
</evidence>